<evidence type="ECO:0000313" key="3">
    <source>
        <dbReference type="Proteomes" id="UP000503840"/>
    </source>
</evidence>
<protein>
    <recommendedName>
        <fullName evidence="1">Glycosyl transferase family 1 domain-containing protein</fullName>
    </recommendedName>
</protein>
<proteinExistence type="predicted"/>
<organism evidence="2 3">
    <name type="scientific">Desulfovibrio subterraneus</name>
    <dbReference type="NCBI Taxonomy" id="2718620"/>
    <lineage>
        <taxon>Bacteria</taxon>
        <taxon>Pseudomonadati</taxon>
        <taxon>Thermodesulfobacteriota</taxon>
        <taxon>Desulfovibrionia</taxon>
        <taxon>Desulfovibrionales</taxon>
        <taxon>Desulfovibrionaceae</taxon>
        <taxon>Desulfovibrio</taxon>
    </lineage>
</organism>
<name>A0A7J0BPY9_9BACT</name>
<reference evidence="2 3" key="1">
    <citation type="submission" date="2020-05" db="EMBL/GenBank/DDBJ databases">
        <title>Draft genome sequence of Desulfovibrio sp. strain HN2T.</title>
        <authorList>
            <person name="Ueno A."/>
            <person name="Tamazawa S."/>
            <person name="Tamamura S."/>
            <person name="Murakami T."/>
            <person name="Kiyama T."/>
            <person name="Inomata H."/>
            <person name="Amano Y."/>
            <person name="Miyakawa K."/>
            <person name="Tamaki H."/>
            <person name="Naganuma T."/>
            <person name="Kaneko K."/>
        </authorList>
    </citation>
    <scope>NUCLEOTIDE SEQUENCE [LARGE SCALE GENOMIC DNA]</scope>
    <source>
        <strain evidence="2 3">HN2</strain>
    </source>
</reference>
<dbReference type="GO" id="GO:0016757">
    <property type="term" value="F:glycosyltransferase activity"/>
    <property type="evidence" value="ECO:0007669"/>
    <property type="project" value="InterPro"/>
</dbReference>
<sequence length="233" mass="25268">MGDYLLEAGVPQWKLRKIYIGVDDKHFSPVSDGRKKEIRCKLGIPESAIVVGSFQKDGQGWGDGTEPKLIKGPDIFVDTMRMLKGLVPELHVLLTGPARGFVKAGLSASGIPHTHLCLDRYHDLPELYNALDLYLVSSREEGGPKAVLESMASGVPLVSTPVGQAVELICPEVNGLLSTGFSPEELSSLCYKGIGDVALRKQMVESGIHTAGLNTYASQTELWLDFFEGIEVD</sequence>
<comment type="caution">
    <text evidence="2">The sequence shown here is derived from an EMBL/GenBank/DDBJ whole genome shotgun (WGS) entry which is preliminary data.</text>
</comment>
<gene>
    <name evidence="2" type="ORF">DSM101010T_34990</name>
</gene>
<evidence type="ECO:0000259" key="1">
    <source>
        <dbReference type="Pfam" id="PF00534"/>
    </source>
</evidence>
<dbReference type="EMBL" id="BLVO01000016">
    <property type="protein sequence ID" value="GFM35134.1"/>
    <property type="molecule type" value="Genomic_DNA"/>
</dbReference>
<dbReference type="PANTHER" id="PTHR12526">
    <property type="entry name" value="GLYCOSYLTRANSFERASE"/>
    <property type="match status" value="1"/>
</dbReference>
<dbReference type="Pfam" id="PF00534">
    <property type="entry name" value="Glycos_transf_1"/>
    <property type="match status" value="1"/>
</dbReference>
<dbReference type="Proteomes" id="UP000503840">
    <property type="component" value="Unassembled WGS sequence"/>
</dbReference>
<dbReference type="AlphaFoldDB" id="A0A7J0BPY9"/>
<keyword evidence="3" id="KW-1185">Reference proteome</keyword>
<dbReference type="CDD" id="cd03801">
    <property type="entry name" value="GT4_PimA-like"/>
    <property type="match status" value="1"/>
</dbReference>
<dbReference type="Gene3D" id="3.40.50.2000">
    <property type="entry name" value="Glycogen Phosphorylase B"/>
    <property type="match status" value="1"/>
</dbReference>
<accession>A0A7J0BPY9</accession>
<dbReference type="InterPro" id="IPR001296">
    <property type="entry name" value="Glyco_trans_1"/>
</dbReference>
<feature type="domain" description="Glycosyl transferase family 1" evidence="1">
    <location>
        <begin position="71"/>
        <end position="207"/>
    </location>
</feature>
<evidence type="ECO:0000313" key="2">
    <source>
        <dbReference type="EMBL" id="GFM35134.1"/>
    </source>
</evidence>
<dbReference type="SUPFAM" id="SSF53756">
    <property type="entry name" value="UDP-Glycosyltransferase/glycogen phosphorylase"/>
    <property type="match status" value="1"/>
</dbReference>
<dbReference type="PANTHER" id="PTHR12526:SF637">
    <property type="entry name" value="GLYCOSYLTRANSFERASE EPSF-RELATED"/>
    <property type="match status" value="1"/>
</dbReference>